<dbReference type="AlphaFoldDB" id="A0A3D9ZT58"/>
<dbReference type="InterPro" id="IPR000073">
    <property type="entry name" value="AB_hydrolase_1"/>
</dbReference>
<gene>
    <name evidence="2" type="ORF">DFJ67_5210</name>
</gene>
<dbReference type="PANTHER" id="PTHR37017:SF11">
    <property type="entry name" value="ESTERASE_LIPASE_THIOESTERASE DOMAIN-CONTAINING PROTEIN"/>
    <property type="match status" value="1"/>
</dbReference>
<dbReference type="OrthoDB" id="9773549at2"/>
<evidence type="ECO:0000259" key="1">
    <source>
        <dbReference type="Pfam" id="PF12697"/>
    </source>
</evidence>
<feature type="domain" description="AB hydrolase-1" evidence="1">
    <location>
        <begin position="5"/>
        <end position="226"/>
    </location>
</feature>
<protein>
    <submittedName>
        <fullName evidence="2">Alpha/beta hydrolase family protein</fullName>
    </submittedName>
</protein>
<keyword evidence="3" id="KW-1185">Reference proteome</keyword>
<organism evidence="2 3">
    <name type="scientific">Asanoa ferruginea</name>
    <dbReference type="NCBI Taxonomy" id="53367"/>
    <lineage>
        <taxon>Bacteria</taxon>
        <taxon>Bacillati</taxon>
        <taxon>Actinomycetota</taxon>
        <taxon>Actinomycetes</taxon>
        <taxon>Micromonosporales</taxon>
        <taxon>Micromonosporaceae</taxon>
        <taxon>Asanoa</taxon>
    </lineage>
</organism>
<sequence>MTTYVLVHGAWHGAWCWRPVADRLRAAGHDVVAPTLTGLAERAHLTVGVDLSTHVRDVTSVIEHDDLRDVVLVGHSYAGMVVTGVAALIPQRLRRLVIVDGFLPDAGEQAIELLPPHAAAHYRESATPNAAGVWMIPPRPMVNLGVTDPAVVAAVTPRLTPHPLQTYLDGSPGDAGALTVPGAYVLCAGWKTPFAGFADKAERLGWPVERIPADHEVPLTNPDLLAVALLSAADRTEAPA</sequence>
<dbReference type="EMBL" id="QUMQ01000001">
    <property type="protein sequence ID" value="REF99183.1"/>
    <property type="molecule type" value="Genomic_DNA"/>
</dbReference>
<evidence type="ECO:0000313" key="2">
    <source>
        <dbReference type="EMBL" id="REF99183.1"/>
    </source>
</evidence>
<dbReference type="Pfam" id="PF12697">
    <property type="entry name" value="Abhydrolase_6"/>
    <property type="match status" value="1"/>
</dbReference>
<dbReference type="SUPFAM" id="SSF53474">
    <property type="entry name" value="alpha/beta-Hydrolases"/>
    <property type="match status" value="1"/>
</dbReference>
<dbReference type="RefSeq" id="WP_116070383.1">
    <property type="nucleotide sequence ID" value="NZ_BONB01000002.1"/>
</dbReference>
<dbReference type="InterPro" id="IPR029058">
    <property type="entry name" value="AB_hydrolase_fold"/>
</dbReference>
<proteinExistence type="predicted"/>
<keyword evidence="2" id="KW-0378">Hydrolase</keyword>
<accession>A0A3D9ZT58</accession>
<reference evidence="2 3" key="1">
    <citation type="submission" date="2018-08" db="EMBL/GenBank/DDBJ databases">
        <title>Sequencing the genomes of 1000 actinobacteria strains.</title>
        <authorList>
            <person name="Klenk H.-P."/>
        </authorList>
    </citation>
    <scope>NUCLEOTIDE SEQUENCE [LARGE SCALE GENOMIC DNA]</scope>
    <source>
        <strain evidence="2 3">DSM 44099</strain>
    </source>
</reference>
<dbReference type="Proteomes" id="UP000256913">
    <property type="component" value="Unassembled WGS sequence"/>
</dbReference>
<dbReference type="PANTHER" id="PTHR37017">
    <property type="entry name" value="AB HYDROLASE-1 DOMAIN-CONTAINING PROTEIN-RELATED"/>
    <property type="match status" value="1"/>
</dbReference>
<comment type="caution">
    <text evidence="2">The sequence shown here is derived from an EMBL/GenBank/DDBJ whole genome shotgun (WGS) entry which is preliminary data.</text>
</comment>
<name>A0A3D9ZT58_9ACTN</name>
<dbReference type="GO" id="GO:0016787">
    <property type="term" value="F:hydrolase activity"/>
    <property type="evidence" value="ECO:0007669"/>
    <property type="project" value="UniProtKB-KW"/>
</dbReference>
<evidence type="ECO:0000313" key="3">
    <source>
        <dbReference type="Proteomes" id="UP000256913"/>
    </source>
</evidence>
<dbReference type="InterPro" id="IPR052897">
    <property type="entry name" value="Sec-Metab_Biosynth_Hydrolase"/>
</dbReference>
<dbReference type="Gene3D" id="3.40.50.1820">
    <property type="entry name" value="alpha/beta hydrolase"/>
    <property type="match status" value="1"/>
</dbReference>